<dbReference type="Proteomes" id="UP000292704">
    <property type="component" value="Unassembled WGS sequence"/>
</dbReference>
<proteinExistence type="predicted"/>
<protein>
    <submittedName>
        <fullName evidence="1">Uncharacterized protein</fullName>
    </submittedName>
</protein>
<dbReference type="AlphaFoldDB" id="A0A482Y186"/>
<evidence type="ECO:0000313" key="1">
    <source>
        <dbReference type="EMBL" id="RZH68064.1"/>
    </source>
</evidence>
<dbReference type="EMBL" id="SHMR01000001">
    <property type="protein sequence ID" value="RZH68064.1"/>
    <property type="molecule type" value="Genomic_DNA"/>
</dbReference>
<reference evidence="1 2" key="1">
    <citation type="submission" date="2019-02" db="EMBL/GenBank/DDBJ databases">
        <title>Genome analysis provides insights into bioremediation potentialities and Haloocin production by Natrinema altunense strain 4.1R isolated from Chott Douz in Tunisian desert.</title>
        <authorList>
            <person name="Najjari A."/>
            <person name="Youssef N."/>
            <person name="Ben Dhia O."/>
            <person name="Ferjani R."/>
            <person name="El Hidri D."/>
            <person name="Ouzari H.I."/>
            <person name="Cherif A."/>
        </authorList>
    </citation>
    <scope>NUCLEOTIDE SEQUENCE [LARGE SCALE GENOMIC DNA]</scope>
    <source>
        <strain evidence="1 2">4.1R</strain>
    </source>
</reference>
<comment type="caution">
    <text evidence="1">The sequence shown here is derived from an EMBL/GenBank/DDBJ whole genome shotgun (WGS) entry which is preliminary data.</text>
</comment>
<accession>A0A482Y186</accession>
<name>A0A482Y186_9EURY</name>
<dbReference type="RefSeq" id="WP_130169163.1">
    <property type="nucleotide sequence ID" value="NZ_SHMR01000001.1"/>
</dbReference>
<gene>
    <name evidence="1" type="ORF">ELS17_00925</name>
</gene>
<dbReference type="PROSITE" id="PS51257">
    <property type="entry name" value="PROKAR_LIPOPROTEIN"/>
    <property type="match status" value="1"/>
</dbReference>
<organism evidence="1 2">
    <name type="scientific">Natrinema altunense</name>
    <dbReference type="NCBI Taxonomy" id="222984"/>
    <lineage>
        <taxon>Archaea</taxon>
        <taxon>Methanobacteriati</taxon>
        <taxon>Methanobacteriota</taxon>
        <taxon>Stenosarchaea group</taxon>
        <taxon>Halobacteria</taxon>
        <taxon>Halobacteriales</taxon>
        <taxon>Natrialbaceae</taxon>
        <taxon>Natrinema</taxon>
    </lineage>
</organism>
<evidence type="ECO:0000313" key="2">
    <source>
        <dbReference type="Proteomes" id="UP000292704"/>
    </source>
</evidence>
<sequence>MDRRDFLKIGGCIPLLSLSGCSALRENNETETTHRHLKSSSVWNGISSEVTQPIFIPELLTDNGRVELLITTSLNIPENIDLQPKETTVLLVLDDIVDEWHGSWGVSNQQT</sequence>